<evidence type="ECO:0000256" key="1">
    <source>
        <dbReference type="ARBA" id="ARBA00004651"/>
    </source>
</evidence>
<feature type="transmembrane region" description="Helical" evidence="17">
    <location>
        <begin position="263"/>
        <end position="285"/>
    </location>
</feature>
<dbReference type="SUPFAM" id="SSF55604">
    <property type="entry name" value="Glucose permease domain IIB"/>
    <property type="match status" value="1"/>
</dbReference>
<feature type="transmembrane region" description="Helical" evidence="17">
    <location>
        <begin position="305"/>
        <end position="328"/>
    </location>
</feature>
<feature type="transmembrane region" description="Helical" evidence="17">
    <location>
        <begin position="401"/>
        <end position="425"/>
    </location>
</feature>
<feature type="transmembrane region" description="Helical" evidence="17">
    <location>
        <begin position="175"/>
        <end position="197"/>
    </location>
</feature>
<dbReference type="PROSITE" id="PS51098">
    <property type="entry name" value="PTS_EIIB_TYPE_1"/>
    <property type="match status" value="1"/>
</dbReference>
<protein>
    <recommendedName>
        <fullName evidence="14">PTS system sucrose-specific EIIBCA component</fullName>
        <ecNumber evidence="11">2.7.1.211</ecNumber>
    </recommendedName>
    <alternativeName>
        <fullName evidence="15">EIIBCA-Scr</fullName>
    </alternativeName>
</protein>
<dbReference type="FunFam" id="2.70.70.10:FF:000001">
    <property type="entry name" value="PTS system glucose-specific IIA component"/>
    <property type="match status" value="1"/>
</dbReference>
<dbReference type="InterPro" id="IPR011055">
    <property type="entry name" value="Dup_hybrid_motif"/>
</dbReference>
<dbReference type="InterPro" id="IPR003352">
    <property type="entry name" value="PTS_EIIC"/>
</dbReference>
<dbReference type="RefSeq" id="WP_209527334.1">
    <property type="nucleotide sequence ID" value="NZ_JAEEGA010000006.1"/>
</dbReference>
<evidence type="ECO:0000256" key="4">
    <source>
        <dbReference type="ARBA" id="ARBA00022597"/>
    </source>
</evidence>
<dbReference type="GO" id="GO:0008982">
    <property type="term" value="F:protein-N(PI)-phosphohistidine-sugar phosphotransferase activity"/>
    <property type="evidence" value="ECO:0007669"/>
    <property type="project" value="InterPro"/>
</dbReference>
<dbReference type="FunFam" id="3.30.1360.60:FF:000001">
    <property type="entry name" value="PTS system glucose-specific IIBC component PtsG"/>
    <property type="match status" value="1"/>
</dbReference>
<dbReference type="GO" id="GO:0016301">
    <property type="term" value="F:kinase activity"/>
    <property type="evidence" value="ECO:0007669"/>
    <property type="project" value="UniProtKB-KW"/>
</dbReference>
<dbReference type="Gene3D" id="3.30.1360.60">
    <property type="entry name" value="Glucose permease domain IIB"/>
    <property type="match status" value="1"/>
</dbReference>
<organism evidence="21 22">
    <name type="scientific">Vagococcus allomyrinae</name>
    <dbReference type="NCBI Taxonomy" id="2794353"/>
    <lineage>
        <taxon>Bacteria</taxon>
        <taxon>Bacillati</taxon>
        <taxon>Bacillota</taxon>
        <taxon>Bacilli</taxon>
        <taxon>Lactobacillales</taxon>
        <taxon>Enterococcaceae</taxon>
        <taxon>Vagococcus</taxon>
    </lineage>
</organism>
<dbReference type="PANTHER" id="PTHR30175:SF1">
    <property type="entry name" value="PTS SYSTEM ARBUTIN-, CELLOBIOSE-, AND SALICIN-SPECIFIC EIIBC COMPONENT-RELATED"/>
    <property type="match status" value="1"/>
</dbReference>
<evidence type="ECO:0000259" key="19">
    <source>
        <dbReference type="PROSITE" id="PS51098"/>
    </source>
</evidence>
<evidence type="ECO:0000256" key="11">
    <source>
        <dbReference type="ARBA" id="ARBA00044053"/>
    </source>
</evidence>
<dbReference type="PROSITE" id="PS51093">
    <property type="entry name" value="PTS_EIIA_TYPE_1"/>
    <property type="match status" value="1"/>
</dbReference>
<gene>
    <name evidence="21" type="ORF">I6N95_10380</name>
</gene>
<evidence type="ECO:0000256" key="7">
    <source>
        <dbReference type="ARBA" id="ARBA00022692"/>
    </source>
</evidence>
<feature type="transmembrane region" description="Helical" evidence="17">
    <location>
        <begin position="340"/>
        <end position="363"/>
    </location>
</feature>
<dbReference type="InterPro" id="IPR050558">
    <property type="entry name" value="PTS_Sugar-Specific_Components"/>
</dbReference>
<dbReference type="AlphaFoldDB" id="A0A940SVU3"/>
<feature type="domain" description="PTS EIIC type-1" evidence="20">
    <location>
        <begin position="104"/>
        <end position="484"/>
    </location>
</feature>
<keyword evidence="3" id="KW-1003">Cell membrane</keyword>
<feature type="domain" description="PTS EIIB type-1" evidence="19">
    <location>
        <begin position="4"/>
        <end position="86"/>
    </location>
</feature>
<dbReference type="PROSITE" id="PS01035">
    <property type="entry name" value="PTS_EIIB_TYPE_1_CYS"/>
    <property type="match status" value="1"/>
</dbReference>
<accession>A0A940SVU3</accession>
<dbReference type="NCBIfam" id="TIGR00830">
    <property type="entry name" value="PTBA"/>
    <property type="match status" value="1"/>
</dbReference>
<keyword evidence="22" id="KW-1185">Reference proteome</keyword>
<keyword evidence="5" id="KW-0808">Transferase</keyword>
<feature type="transmembrane region" description="Helical" evidence="17">
    <location>
        <begin position="375"/>
        <end position="394"/>
    </location>
</feature>
<dbReference type="NCBIfam" id="TIGR01995">
    <property type="entry name" value="PTS-II-ABC-beta"/>
    <property type="match status" value="1"/>
</dbReference>
<evidence type="ECO:0000259" key="18">
    <source>
        <dbReference type="PROSITE" id="PS51093"/>
    </source>
</evidence>
<evidence type="ECO:0000259" key="20">
    <source>
        <dbReference type="PROSITE" id="PS51103"/>
    </source>
</evidence>
<dbReference type="GO" id="GO:0090589">
    <property type="term" value="F:protein-phosphocysteine-trehalose phosphotransferase system transporter activity"/>
    <property type="evidence" value="ECO:0007669"/>
    <property type="project" value="TreeGrafter"/>
</dbReference>
<dbReference type="Pfam" id="PF02378">
    <property type="entry name" value="PTS_EIIC"/>
    <property type="match status" value="1"/>
</dbReference>
<sequence>MKYEELAKEIIAGVGGEDNVKSVFHCVTRLRFKLENESKAQTEKLKGLDGIVTVMQSGGQYQVVIGNHVDEVFNAVVKAGNIKTESMDISDAEPSGNLFDRFIDLISGIFTPTLGVLAATGMIKGLVALLVSMNVLVDGQNTFIILNAAGDAMFNALPIFLGYNAAKKFRSNPFIAMTIAAAMIYPSIAGLSPLAMAGAGAEPLYTLFSGTLFEAPVYITFLGLPVIMMSYASSVIPIIISVYVSSKVERFFTKVIPSVVRTFLVPFCVILVMVPLTFLIIGPVATWAGNLLGALTELLYNFSPVVTGVFIGAFWQVFVIFGLHWGLIPIMMSNLQVLGYDMIVVLSFACSFAQTGAVAAVYLKTKNKKTKSLAIPAFISGIFGVTEPAIYGVTLPLKRPFYASCAAGAVGGGILGLLGTKSYINGGLGIFAFPNYLNVETGMDMAFYGSFIAAGVGLVLGFIFAYMIGFKEDLTEPELVSAGGPNQRSVMPEVEAAVVPSQVEAVDAVILSPLDGTLSPLSEIDDEVFSSGAMGQGLAITPTKGELRSPVTGRVTTIFPTGHAVGLTSDEGVEVLLHIGMDTVELKGQGFEAFVKSGETVGAGDLLVRFDIDKIKAEGYSVVTPVVITNGADYRVELTTATTATTGQSLITIKD</sequence>
<evidence type="ECO:0000313" key="21">
    <source>
        <dbReference type="EMBL" id="MBP1041411.1"/>
    </source>
</evidence>
<feature type="transmembrane region" description="Helical" evidence="17">
    <location>
        <begin position="217"/>
        <end position="243"/>
    </location>
</feature>
<dbReference type="Pfam" id="PF00367">
    <property type="entry name" value="PTS_EIIB"/>
    <property type="match status" value="1"/>
</dbReference>
<evidence type="ECO:0000256" key="8">
    <source>
        <dbReference type="ARBA" id="ARBA00022777"/>
    </source>
</evidence>
<dbReference type="InterPro" id="IPR011297">
    <property type="entry name" value="PTS_IIABC_b_glu"/>
</dbReference>
<evidence type="ECO:0000256" key="5">
    <source>
        <dbReference type="ARBA" id="ARBA00022679"/>
    </source>
</evidence>
<comment type="subcellular location">
    <subcellularLocation>
        <location evidence="1">Cell membrane</location>
        <topology evidence="1">Multi-pass membrane protein</topology>
    </subcellularLocation>
</comment>
<dbReference type="InterPro" id="IPR001127">
    <property type="entry name" value="PTS_EIIA_1_perm"/>
</dbReference>
<comment type="caution">
    <text evidence="21">The sequence shown here is derived from an EMBL/GenBank/DDBJ whole genome shotgun (WGS) entry which is preliminary data.</text>
</comment>
<keyword evidence="8" id="KW-0418">Kinase</keyword>
<dbReference type="Pfam" id="PF00358">
    <property type="entry name" value="PTS_EIIA_1"/>
    <property type="match status" value="1"/>
</dbReference>
<dbReference type="InterPro" id="IPR036878">
    <property type="entry name" value="Glu_permease_IIB"/>
</dbReference>
<name>A0A940SVU3_9ENTE</name>
<dbReference type="PROSITE" id="PS00371">
    <property type="entry name" value="PTS_EIIA_TYPE_1_HIS"/>
    <property type="match status" value="1"/>
</dbReference>
<dbReference type="InterPro" id="IPR001996">
    <property type="entry name" value="PTS_IIB_1"/>
</dbReference>
<dbReference type="InterPro" id="IPR013013">
    <property type="entry name" value="PTS_EIIC_1"/>
</dbReference>
<dbReference type="PROSITE" id="PS51103">
    <property type="entry name" value="PTS_EIIC_TYPE_1"/>
    <property type="match status" value="1"/>
</dbReference>
<dbReference type="GO" id="GO:0009401">
    <property type="term" value="P:phosphoenolpyruvate-dependent sugar phosphotransferase system"/>
    <property type="evidence" value="ECO:0007669"/>
    <property type="project" value="UniProtKB-KW"/>
</dbReference>
<evidence type="ECO:0000256" key="15">
    <source>
        <dbReference type="ARBA" id="ARBA00081008"/>
    </source>
</evidence>
<evidence type="ECO:0000256" key="12">
    <source>
        <dbReference type="ARBA" id="ARBA00045139"/>
    </source>
</evidence>
<keyword evidence="6" id="KW-0598">Phosphotransferase system</keyword>
<keyword evidence="9 17" id="KW-1133">Transmembrane helix</keyword>
<feature type="domain" description="PTS EIIA type-1" evidence="18">
    <location>
        <begin position="526"/>
        <end position="630"/>
    </location>
</feature>
<dbReference type="CDD" id="cd00212">
    <property type="entry name" value="PTS_IIB_glc"/>
    <property type="match status" value="1"/>
</dbReference>
<evidence type="ECO:0000256" key="13">
    <source>
        <dbReference type="ARBA" id="ARBA00048931"/>
    </source>
</evidence>
<dbReference type="InterPro" id="IPR018113">
    <property type="entry name" value="PTrfase_EIIB_Cys"/>
</dbReference>
<comment type="function">
    <text evidence="12">The phosphoenolpyruvate-dependent sugar phosphotransferase system (sugar PTS), a major carbohydrate active transport system, catalyzes the phosphorylation of incoming sugar substrates concomitantly with their translocation across the cell membrane. This system is involved in sucrose transport.</text>
</comment>
<feature type="transmembrane region" description="Helical" evidence="17">
    <location>
        <begin position="445"/>
        <end position="468"/>
    </location>
</feature>
<dbReference type="PANTHER" id="PTHR30175">
    <property type="entry name" value="PHOSPHOTRANSFERASE SYSTEM TRANSPORT PROTEIN"/>
    <property type="match status" value="1"/>
</dbReference>
<comment type="catalytic activity">
    <reaction evidence="13">
        <text>N(pros)-phospho-L-histidyl-[protein](out) + sucrose = sucrose 6(G)-phosphate(in) + L-histidyl-[protein]</text>
        <dbReference type="Rhea" id="RHEA:49236"/>
        <dbReference type="Rhea" id="RHEA-COMP:9745"/>
        <dbReference type="Rhea" id="RHEA-COMP:9746"/>
        <dbReference type="ChEBI" id="CHEBI:17992"/>
        <dbReference type="ChEBI" id="CHEBI:29979"/>
        <dbReference type="ChEBI" id="CHEBI:64837"/>
        <dbReference type="ChEBI" id="CHEBI:91002"/>
        <dbReference type="EC" id="2.7.1.211"/>
    </reaction>
</comment>
<reference evidence="21" key="1">
    <citation type="submission" date="2020-12" db="EMBL/GenBank/DDBJ databases">
        <title>Vagococcus allomyrinae sp. nov. and Enterococcus lavae sp. nov., isolated from the larvae of Allomyrina dichotoma.</title>
        <authorList>
            <person name="Lee S.D."/>
        </authorList>
    </citation>
    <scope>NUCLEOTIDE SEQUENCE</scope>
    <source>
        <strain evidence="21">BWB3-3</strain>
    </source>
</reference>
<evidence type="ECO:0000256" key="14">
    <source>
        <dbReference type="ARBA" id="ARBA00074554"/>
    </source>
</evidence>
<keyword evidence="2" id="KW-0813">Transport</keyword>
<keyword evidence="4 21" id="KW-0762">Sugar transport</keyword>
<keyword evidence="10 17" id="KW-0472">Membrane</keyword>
<feature type="active site" description="Phosphocysteine intermediate; for EIIB activity" evidence="16">
    <location>
        <position position="26"/>
    </location>
</feature>
<dbReference type="GO" id="GO:0015771">
    <property type="term" value="P:trehalose transport"/>
    <property type="evidence" value="ECO:0007669"/>
    <property type="project" value="TreeGrafter"/>
</dbReference>
<evidence type="ECO:0000256" key="16">
    <source>
        <dbReference type="PROSITE-ProRule" id="PRU00421"/>
    </source>
</evidence>
<evidence type="ECO:0000256" key="17">
    <source>
        <dbReference type="SAM" id="Phobius"/>
    </source>
</evidence>
<evidence type="ECO:0000256" key="2">
    <source>
        <dbReference type="ARBA" id="ARBA00022448"/>
    </source>
</evidence>
<dbReference type="Gene3D" id="2.70.70.10">
    <property type="entry name" value="Glucose Permease (Domain IIA)"/>
    <property type="match status" value="1"/>
</dbReference>
<feature type="transmembrane region" description="Helical" evidence="17">
    <location>
        <begin position="143"/>
        <end position="163"/>
    </location>
</feature>
<evidence type="ECO:0000256" key="10">
    <source>
        <dbReference type="ARBA" id="ARBA00023136"/>
    </source>
</evidence>
<dbReference type="GO" id="GO:0005886">
    <property type="term" value="C:plasma membrane"/>
    <property type="evidence" value="ECO:0007669"/>
    <property type="project" value="UniProtKB-SubCell"/>
</dbReference>
<dbReference type="Proteomes" id="UP000674938">
    <property type="component" value="Unassembled WGS sequence"/>
</dbReference>
<feature type="transmembrane region" description="Helical" evidence="17">
    <location>
        <begin position="109"/>
        <end position="131"/>
    </location>
</feature>
<evidence type="ECO:0000256" key="6">
    <source>
        <dbReference type="ARBA" id="ARBA00022683"/>
    </source>
</evidence>
<proteinExistence type="predicted"/>
<evidence type="ECO:0000256" key="3">
    <source>
        <dbReference type="ARBA" id="ARBA00022475"/>
    </source>
</evidence>
<evidence type="ECO:0000256" key="9">
    <source>
        <dbReference type="ARBA" id="ARBA00022989"/>
    </source>
</evidence>
<dbReference type="EC" id="2.7.1.211" evidence="11"/>
<dbReference type="EMBL" id="JAEEGA010000006">
    <property type="protein sequence ID" value="MBP1041411.1"/>
    <property type="molecule type" value="Genomic_DNA"/>
</dbReference>
<evidence type="ECO:0000313" key="22">
    <source>
        <dbReference type="Proteomes" id="UP000674938"/>
    </source>
</evidence>
<dbReference type="SUPFAM" id="SSF51261">
    <property type="entry name" value="Duplicated hybrid motif"/>
    <property type="match status" value="1"/>
</dbReference>
<keyword evidence="7 17" id="KW-0812">Transmembrane</keyword>